<proteinExistence type="predicted"/>
<accession>F7NEA8</accession>
<name>F7NEA8_9FIRM</name>
<comment type="caution">
    <text evidence="1">The sequence shown here is derived from an EMBL/GenBank/DDBJ whole genome shotgun (WGS) entry which is preliminary data.</text>
</comment>
<evidence type="ECO:0000313" key="1">
    <source>
        <dbReference type="EMBL" id="EGO65620.1"/>
    </source>
</evidence>
<dbReference type="RefSeq" id="WP_004092187.1">
    <property type="nucleotide sequence ID" value="NZ_AFGF01000016.1"/>
</dbReference>
<dbReference type="AlphaFoldDB" id="F7NEA8"/>
<dbReference type="STRING" id="1009370.ALO_01854"/>
<protein>
    <submittedName>
        <fullName evidence="1">Uncharacterized protein</fullName>
    </submittedName>
</protein>
<reference evidence="1 2" key="1">
    <citation type="journal article" date="2011" name="EMBO J.">
        <title>Structural diversity of bacterial flagellar motors.</title>
        <authorList>
            <person name="Chen S."/>
            <person name="Beeby M."/>
            <person name="Murphy G.E."/>
            <person name="Leadbetter J.R."/>
            <person name="Hendrixson D.R."/>
            <person name="Briegel A."/>
            <person name="Li Z."/>
            <person name="Shi J."/>
            <person name="Tocheva E.I."/>
            <person name="Muller A."/>
            <person name="Dobro M.J."/>
            <person name="Jensen G.J."/>
        </authorList>
    </citation>
    <scope>NUCLEOTIDE SEQUENCE [LARGE SCALE GENOMIC DNA]</scope>
    <source>
        <strain evidence="1 2">DSM 6540</strain>
    </source>
</reference>
<sequence length="305" mass="33392">MAELNSLMYLDSPAFSQASSSLAGRGTAVHPIRLKMLTDTKTIGAGNVSWGVLGDLKRPWGDSTAVRYDEPQLNWAYHWNSGTGIFAVTDNTGSVTLHHGVYTLSGLGISWAVIASGQFGITDTNYSNSSAFLIASKVIEGKSSRVETAIPWTNDYLAEGGRHALFDRLSLIEIILTDVNLSGNNGYGDEAGSLERITEYFGDDTLPDILLSRGAGMQAVNDYSLNLLASDPGNPAVRHIVDLAGQQFAGVGYLMIALFAQRLLSTDSKMLYEPWMLYEIFRWYFSSPHYEANARRIFDLSPNWG</sequence>
<evidence type="ECO:0000313" key="2">
    <source>
        <dbReference type="Proteomes" id="UP000003240"/>
    </source>
</evidence>
<gene>
    <name evidence="1" type="ORF">ALO_01854</name>
</gene>
<organism evidence="1 2">
    <name type="scientific">Acetonema longum DSM 6540</name>
    <dbReference type="NCBI Taxonomy" id="1009370"/>
    <lineage>
        <taxon>Bacteria</taxon>
        <taxon>Bacillati</taxon>
        <taxon>Bacillota</taxon>
        <taxon>Negativicutes</taxon>
        <taxon>Acetonemataceae</taxon>
        <taxon>Acetonema</taxon>
    </lineage>
</organism>
<dbReference type="OrthoDB" id="1683333at2"/>
<dbReference type="Proteomes" id="UP000003240">
    <property type="component" value="Unassembled WGS sequence"/>
</dbReference>
<keyword evidence="2" id="KW-1185">Reference proteome</keyword>
<dbReference type="EMBL" id="AFGF01000016">
    <property type="protein sequence ID" value="EGO65620.1"/>
    <property type="molecule type" value="Genomic_DNA"/>
</dbReference>